<evidence type="ECO:0000256" key="3">
    <source>
        <dbReference type="PROSITE-ProRule" id="PRU00708"/>
    </source>
</evidence>
<dbReference type="Pfam" id="PF20430">
    <property type="entry name" value="Eplus_motif"/>
    <property type="match status" value="1"/>
</dbReference>
<dbReference type="Pfam" id="PF14432">
    <property type="entry name" value="DYW_deaminase"/>
    <property type="match status" value="1"/>
</dbReference>
<dbReference type="Gene3D" id="3.10.10.10">
    <property type="entry name" value="HIV Type 1 Reverse Transcriptase, subunit A, domain 1"/>
    <property type="match status" value="1"/>
</dbReference>
<dbReference type="PANTHER" id="PTHR47926:SF373">
    <property type="entry name" value="TETRATRICOPEPTIDE-LIKE HELICAL DOMAIN SUPERFAMILY, DYW DOMAIN-CONTAINING PROTEIN"/>
    <property type="match status" value="1"/>
</dbReference>
<dbReference type="Gene3D" id="1.25.40.10">
    <property type="entry name" value="Tetratricopeptide repeat domain"/>
    <property type="match status" value="1"/>
</dbReference>
<dbReference type="PANTHER" id="PTHR47926">
    <property type="entry name" value="PENTATRICOPEPTIDE REPEAT-CONTAINING PROTEIN"/>
    <property type="match status" value="1"/>
</dbReference>
<feature type="region of interest" description="Disordered" evidence="4">
    <location>
        <begin position="1"/>
        <end position="23"/>
    </location>
</feature>
<dbReference type="GO" id="GO:0008270">
    <property type="term" value="F:zinc ion binding"/>
    <property type="evidence" value="ECO:0007669"/>
    <property type="project" value="InterPro"/>
</dbReference>
<comment type="similarity">
    <text evidence="1">Belongs to the PPR family. PCMP-H subfamily.</text>
</comment>
<dbReference type="InterPro" id="IPR046849">
    <property type="entry name" value="E2_motif"/>
</dbReference>
<feature type="domain" description="Retrotransposon gag" evidence="5">
    <location>
        <begin position="203"/>
        <end position="293"/>
    </location>
</feature>
<dbReference type="GO" id="GO:0009451">
    <property type="term" value="P:RNA modification"/>
    <property type="evidence" value="ECO:0007669"/>
    <property type="project" value="InterPro"/>
</dbReference>
<feature type="domain" description="DYW" evidence="6">
    <location>
        <begin position="948"/>
        <end position="1033"/>
    </location>
</feature>
<keyword evidence="2" id="KW-0677">Repeat</keyword>
<dbReference type="Pfam" id="PF03732">
    <property type="entry name" value="Retrotrans_gag"/>
    <property type="match status" value="1"/>
</dbReference>
<dbReference type="InterPro" id="IPR032867">
    <property type="entry name" value="DYW_dom"/>
</dbReference>
<dbReference type="InterPro" id="IPR005162">
    <property type="entry name" value="Retrotrans_gag_dom"/>
</dbReference>
<feature type="repeat" description="PPR" evidence="3">
    <location>
        <begin position="733"/>
        <end position="767"/>
    </location>
</feature>
<accession>A0A2N9FKG1</accession>
<dbReference type="InterPro" id="IPR046848">
    <property type="entry name" value="E_motif"/>
</dbReference>
<evidence type="ECO:0000313" key="7">
    <source>
        <dbReference type="EMBL" id="SPC87772.1"/>
    </source>
</evidence>
<evidence type="ECO:0000259" key="5">
    <source>
        <dbReference type="Pfam" id="PF03732"/>
    </source>
</evidence>
<evidence type="ECO:0000256" key="1">
    <source>
        <dbReference type="ARBA" id="ARBA00006643"/>
    </source>
</evidence>
<dbReference type="InterPro" id="IPR046960">
    <property type="entry name" value="PPR_At4g14850-like_plant"/>
</dbReference>
<dbReference type="Pfam" id="PF20431">
    <property type="entry name" value="E_motif"/>
    <property type="match status" value="1"/>
</dbReference>
<dbReference type="FunFam" id="1.25.40.10:FF:002148">
    <property type="entry name" value="Pentatricopeptide repeat-containing protein At2g29760, chloroplastic"/>
    <property type="match status" value="1"/>
</dbReference>
<name>A0A2N9FKG1_FAGSY</name>
<sequence length="1071" mass="122633">MEEENAFVLVKNPPPHPSGSKRVMSEVHVEVNIERAEGRRGRSHATRDVIDAEALRRNRKIERLERELRELKDVQASCDQQRSRRQRSRSHSGSCESSHRFPKQSGEDYRAQKSSRRSRPEGKTKKISPVRKPKKKDHNPVWNQLRQISHSPLSSRIERAKLPARIAPLNLITYNGKTDPVAHLSHYRRSMTLHNGNDILMCRIFPSSLGDVALWWFDRLEHGSIHSWTELSEAFTTRFITNTRKPKEVDSLMALAMRSGENLKSYSARYWETYNEIDRCREDVAMSQFRFGLPVGRIEQHVRVEEDGLQPQKQPDDNVFAQKKSIQPETNRAQSKMGGDPAFRESKPFCAYHREKGHLTENCRNYKALLEELVRDGHLPQFIDNAKHQQQREHIPKPKAPNGTIDVIHSYARADNLRAETRTAAHLREVFQVSECVTPVPKRLKKETTEEIIFTDRDLEGVQLPHSDALVVTMQIGDFEVKRILIDPGSSAEIMYDSLFKGLGLKYKDLDRKVDLLYGFSGESVMPVGRVTVKVQAGTISSPMEFWRLRFPTPEGIMEVRGDQQSQEREENEDLVPQKKCAEELIKHHILDSDQEKYFLLGASLSQELRDGLITLLLQYTDVFAWNPYEAPRVDPAFACHSLNVDPFIRPVVQKGRRISPIHQEAVCEEVDRLLKARAIKEILYPTWLSNEYVERKKLRPNLLLENALVDMYAKCGSLREAREVFDRMTFRDVVSWTSMISAYGLNGQGRDAVALFAKMRDLGLSPDSIAFVSVISACSHAGLLEEGRSYYKLMTEEYRIIPRIEHFACMVDLLGRSGQVDEAYSFIKQMPVEPNERVWGALLSACRVHSNMNIGLLAADHLFQLTPEQSGYYVLLSNIYAKAGRWQDVATIRSIMKNRGIKKMPGISNVELNNRIHTFLAGDQSHPHSEEIYEELDILVGKMKELGYVPETDSALHDVEEEDKECHLAVHSEKLATVFAILNTEPGTPIRITKNLRVCGDCHVAAKLISKIVEREIIVRDTNRFHHFKNGLKMWVDDNKESSKPNSDSETARFIDYEIVDFFAGCSCHP</sequence>
<reference evidence="7" key="1">
    <citation type="submission" date="2018-02" db="EMBL/GenBank/DDBJ databases">
        <authorList>
            <person name="Cohen D.B."/>
            <person name="Kent A.D."/>
        </authorList>
    </citation>
    <scope>NUCLEOTIDE SEQUENCE</scope>
</reference>
<feature type="compositionally biased region" description="Basic residues" evidence="4">
    <location>
        <begin position="125"/>
        <end position="137"/>
    </location>
</feature>
<protein>
    <recommendedName>
        <fullName evidence="8">DYW domain-containing protein</fullName>
    </recommendedName>
</protein>
<evidence type="ECO:0000256" key="2">
    <source>
        <dbReference type="ARBA" id="ARBA00022737"/>
    </source>
</evidence>
<dbReference type="InterPro" id="IPR002885">
    <property type="entry name" value="PPR_rpt"/>
</dbReference>
<evidence type="ECO:0000256" key="4">
    <source>
        <dbReference type="SAM" id="MobiDB-lite"/>
    </source>
</evidence>
<evidence type="ECO:0008006" key="8">
    <source>
        <dbReference type="Google" id="ProtNLM"/>
    </source>
</evidence>
<dbReference type="EMBL" id="OIVN01000945">
    <property type="protein sequence ID" value="SPC87772.1"/>
    <property type="molecule type" value="Genomic_DNA"/>
</dbReference>
<evidence type="ECO:0000259" key="6">
    <source>
        <dbReference type="Pfam" id="PF14432"/>
    </source>
</evidence>
<gene>
    <name evidence="7" type="ORF">FSB_LOCUS15654</name>
</gene>
<dbReference type="NCBIfam" id="TIGR00756">
    <property type="entry name" value="PPR"/>
    <property type="match status" value="2"/>
</dbReference>
<dbReference type="InterPro" id="IPR011990">
    <property type="entry name" value="TPR-like_helical_dom_sf"/>
</dbReference>
<dbReference type="PROSITE" id="PS51375">
    <property type="entry name" value="PPR"/>
    <property type="match status" value="1"/>
</dbReference>
<dbReference type="Pfam" id="PF13041">
    <property type="entry name" value="PPR_2"/>
    <property type="match status" value="1"/>
</dbReference>
<dbReference type="AlphaFoldDB" id="A0A2N9FKG1"/>
<feature type="region of interest" description="Disordered" evidence="4">
    <location>
        <begin position="68"/>
        <end position="147"/>
    </location>
</feature>
<organism evidence="7">
    <name type="scientific">Fagus sylvatica</name>
    <name type="common">Beechnut</name>
    <dbReference type="NCBI Taxonomy" id="28930"/>
    <lineage>
        <taxon>Eukaryota</taxon>
        <taxon>Viridiplantae</taxon>
        <taxon>Streptophyta</taxon>
        <taxon>Embryophyta</taxon>
        <taxon>Tracheophyta</taxon>
        <taxon>Spermatophyta</taxon>
        <taxon>Magnoliopsida</taxon>
        <taxon>eudicotyledons</taxon>
        <taxon>Gunneridae</taxon>
        <taxon>Pentapetalae</taxon>
        <taxon>rosids</taxon>
        <taxon>fabids</taxon>
        <taxon>Fagales</taxon>
        <taxon>Fagaceae</taxon>
        <taxon>Fagus</taxon>
    </lineage>
</organism>
<dbReference type="GO" id="GO:0003723">
    <property type="term" value="F:RNA binding"/>
    <property type="evidence" value="ECO:0007669"/>
    <property type="project" value="InterPro"/>
</dbReference>
<dbReference type="Pfam" id="PF01535">
    <property type="entry name" value="PPR"/>
    <property type="match status" value="2"/>
</dbReference>
<proteinExistence type="inferred from homology"/>